<reference evidence="2" key="1">
    <citation type="submission" date="2020-05" db="EMBL/GenBank/DDBJ databases">
        <authorList>
            <person name="Chiriac C."/>
            <person name="Salcher M."/>
            <person name="Ghai R."/>
            <person name="Kavagutti S V."/>
        </authorList>
    </citation>
    <scope>NUCLEOTIDE SEQUENCE</scope>
</reference>
<evidence type="ECO:0000259" key="1">
    <source>
        <dbReference type="Pfam" id="PF00561"/>
    </source>
</evidence>
<dbReference type="InterPro" id="IPR050266">
    <property type="entry name" value="AB_hydrolase_sf"/>
</dbReference>
<protein>
    <submittedName>
        <fullName evidence="2">Unannotated protein</fullName>
    </submittedName>
</protein>
<dbReference type="InterPro" id="IPR000073">
    <property type="entry name" value="AB_hydrolase_1"/>
</dbReference>
<dbReference type="EMBL" id="CAEZYZ010000059">
    <property type="protein sequence ID" value="CAB4743878.1"/>
    <property type="molecule type" value="Genomic_DNA"/>
</dbReference>
<dbReference type="PANTHER" id="PTHR43798:SF33">
    <property type="entry name" value="HYDROLASE, PUTATIVE (AFU_ORTHOLOGUE AFUA_2G14860)-RELATED"/>
    <property type="match status" value="1"/>
</dbReference>
<sequence>MGQARSVLSQASQTVEREFAHLHGRTLAYREHLGAGTPILLVHGIGSNADTWQPVFDLLAGQGAPVIAVDLPGHGESSKEPGDYSLGAMASTLRDLLDLLGHERVHLVGHSLGGGISLQFAYQFPARVDRLILASSGGLGEETFIGLRAAALPGAALALKIAINHRTIAGAARAGRLLAKVGMSPHALSSGALRTVSRLDDEERRQAFLATLRSVVGVRGQRVSALDKLYLLDGDRVLIIWGEDDPMIPMAHGAHAHSLLEGSRLVSFPDARHEPHVDDPARFAALLLEHVNG</sequence>
<dbReference type="PRINTS" id="PR00111">
    <property type="entry name" value="ABHYDROLASE"/>
</dbReference>
<dbReference type="Pfam" id="PF00561">
    <property type="entry name" value="Abhydrolase_1"/>
    <property type="match status" value="1"/>
</dbReference>
<dbReference type="PANTHER" id="PTHR43798">
    <property type="entry name" value="MONOACYLGLYCEROL LIPASE"/>
    <property type="match status" value="1"/>
</dbReference>
<dbReference type="Gene3D" id="3.40.50.1820">
    <property type="entry name" value="alpha/beta hydrolase"/>
    <property type="match status" value="1"/>
</dbReference>
<dbReference type="SUPFAM" id="SSF53474">
    <property type="entry name" value="alpha/beta-Hydrolases"/>
    <property type="match status" value="1"/>
</dbReference>
<gene>
    <name evidence="2" type="ORF">UFOPK2810_00482</name>
</gene>
<accession>A0A6J6T9Z0</accession>
<feature type="domain" description="AB hydrolase-1" evidence="1">
    <location>
        <begin position="38"/>
        <end position="280"/>
    </location>
</feature>
<organism evidence="2">
    <name type="scientific">freshwater metagenome</name>
    <dbReference type="NCBI Taxonomy" id="449393"/>
    <lineage>
        <taxon>unclassified sequences</taxon>
        <taxon>metagenomes</taxon>
        <taxon>ecological metagenomes</taxon>
    </lineage>
</organism>
<dbReference type="GO" id="GO:0016020">
    <property type="term" value="C:membrane"/>
    <property type="evidence" value="ECO:0007669"/>
    <property type="project" value="TreeGrafter"/>
</dbReference>
<name>A0A6J6T9Z0_9ZZZZ</name>
<evidence type="ECO:0000313" key="2">
    <source>
        <dbReference type="EMBL" id="CAB4743878.1"/>
    </source>
</evidence>
<proteinExistence type="predicted"/>
<dbReference type="InterPro" id="IPR029058">
    <property type="entry name" value="AB_hydrolase_fold"/>
</dbReference>
<dbReference type="AlphaFoldDB" id="A0A6J6T9Z0"/>